<sequence length="118" mass="12540">MAGDDKTIFSFETVAALVAALNSKGGTLGMKDYELMASLDGSRTASSFDHQFRKVKTRAKELLEGKKGGNDGAAGTPTKNGRVGSKSATPASGRKRGEFCREQISEGLYADQLYRSQG</sequence>
<dbReference type="OrthoDB" id="3938057at2759"/>
<name>A0A6A6PMI3_9PEZI</name>
<protein>
    <submittedName>
        <fullName evidence="2">Uncharacterized protein</fullName>
    </submittedName>
</protein>
<feature type="region of interest" description="Disordered" evidence="1">
    <location>
        <begin position="61"/>
        <end position="98"/>
    </location>
</feature>
<dbReference type="GeneID" id="54475118"/>
<dbReference type="EMBL" id="MU001638">
    <property type="protein sequence ID" value="KAF2481125.1"/>
    <property type="molecule type" value="Genomic_DNA"/>
</dbReference>
<dbReference type="RefSeq" id="XP_033587695.1">
    <property type="nucleotide sequence ID" value="XM_033734116.1"/>
</dbReference>
<evidence type="ECO:0000256" key="1">
    <source>
        <dbReference type="SAM" id="MobiDB-lite"/>
    </source>
</evidence>
<organism evidence="2 3">
    <name type="scientific">Neohortaea acidophila</name>
    <dbReference type="NCBI Taxonomy" id="245834"/>
    <lineage>
        <taxon>Eukaryota</taxon>
        <taxon>Fungi</taxon>
        <taxon>Dikarya</taxon>
        <taxon>Ascomycota</taxon>
        <taxon>Pezizomycotina</taxon>
        <taxon>Dothideomycetes</taxon>
        <taxon>Dothideomycetidae</taxon>
        <taxon>Mycosphaerellales</taxon>
        <taxon>Teratosphaeriaceae</taxon>
        <taxon>Neohortaea</taxon>
    </lineage>
</organism>
<evidence type="ECO:0000313" key="3">
    <source>
        <dbReference type="Proteomes" id="UP000799767"/>
    </source>
</evidence>
<accession>A0A6A6PMI3</accession>
<keyword evidence="3" id="KW-1185">Reference proteome</keyword>
<dbReference type="AlphaFoldDB" id="A0A6A6PMI3"/>
<dbReference type="Proteomes" id="UP000799767">
    <property type="component" value="Unassembled WGS sequence"/>
</dbReference>
<gene>
    <name evidence="2" type="ORF">BDY17DRAFT_300735</name>
</gene>
<evidence type="ECO:0000313" key="2">
    <source>
        <dbReference type="EMBL" id="KAF2481125.1"/>
    </source>
</evidence>
<proteinExistence type="predicted"/>
<reference evidence="2" key="1">
    <citation type="journal article" date="2020" name="Stud. Mycol.">
        <title>101 Dothideomycetes genomes: a test case for predicting lifestyles and emergence of pathogens.</title>
        <authorList>
            <person name="Haridas S."/>
            <person name="Albert R."/>
            <person name="Binder M."/>
            <person name="Bloem J."/>
            <person name="Labutti K."/>
            <person name="Salamov A."/>
            <person name="Andreopoulos B."/>
            <person name="Baker S."/>
            <person name="Barry K."/>
            <person name="Bills G."/>
            <person name="Bluhm B."/>
            <person name="Cannon C."/>
            <person name="Castanera R."/>
            <person name="Culley D."/>
            <person name="Daum C."/>
            <person name="Ezra D."/>
            <person name="Gonzalez J."/>
            <person name="Henrissat B."/>
            <person name="Kuo A."/>
            <person name="Liang C."/>
            <person name="Lipzen A."/>
            <person name="Lutzoni F."/>
            <person name="Magnuson J."/>
            <person name="Mondo S."/>
            <person name="Nolan M."/>
            <person name="Ohm R."/>
            <person name="Pangilinan J."/>
            <person name="Park H.-J."/>
            <person name="Ramirez L."/>
            <person name="Alfaro M."/>
            <person name="Sun H."/>
            <person name="Tritt A."/>
            <person name="Yoshinaga Y."/>
            <person name="Zwiers L.-H."/>
            <person name="Turgeon B."/>
            <person name="Goodwin S."/>
            <person name="Spatafora J."/>
            <person name="Crous P."/>
            <person name="Grigoriev I."/>
        </authorList>
    </citation>
    <scope>NUCLEOTIDE SEQUENCE</scope>
    <source>
        <strain evidence="2">CBS 113389</strain>
    </source>
</reference>